<feature type="short sequence motif" description="GXGXXG" evidence="2">
    <location>
        <begin position="9"/>
        <end position="14"/>
    </location>
</feature>
<dbReference type="PANTHER" id="PTHR46394:SF1">
    <property type="entry name" value="PNPLA DOMAIN-CONTAINING PROTEIN"/>
    <property type="match status" value="1"/>
</dbReference>
<feature type="domain" description="PNPLA" evidence="3">
    <location>
        <begin position="5"/>
        <end position="198"/>
    </location>
</feature>
<reference evidence="4 5" key="1">
    <citation type="submission" date="2010-07" db="EMBL/GenBank/DDBJ databases">
        <title>The draft genome of Paenibacillus curdlanolyticus YK9.</title>
        <authorList>
            <consortium name="US DOE Joint Genome Institute (JGI-PGF)"/>
            <person name="Lucas S."/>
            <person name="Copeland A."/>
            <person name="Lapidus A."/>
            <person name="Cheng J.-F."/>
            <person name="Bruce D."/>
            <person name="Goodwin L."/>
            <person name="Pitluck S."/>
            <person name="Land M.L."/>
            <person name="Hauser L."/>
            <person name="Chang Y.-J."/>
            <person name="Jeffries C."/>
            <person name="Anderson I.J."/>
            <person name="Johnson E."/>
            <person name="Loganathan U."/>
            <person name="Mulhopadhyay B."/>
            <person name="Kyrpides N."/>
            <person name="Woyke T.J."/>
        </authorList>
    </citation>
    <scope>NUCLEOTIDE SEQUENCE [LARGE SCALE GENOMIC DNA]</scope>
    <source>
        <strain evidence="4 5">YK9</strain>
    </source>
</reference>
<accession>E0I7N4</accession>
<dbReference type="Pfam" id="PF01734">
    <property type="entry name" value="Patatin"/>
    <property type="match status" value="1"/>
</dbReference>
<dbReference type="AlphaFoldDB" id="E0I7N4"/>
<organism evidence="4 5">
    <name type="scientific">Paenibacillus curdlanolyticus YK9</name>
    <dbReference type="NCBI Taxonomy" id="717606"/>
    <lineage>
        <taxon>Bacteria</taxon>
        <taxon>Bacillati</taxon>
        <taxon>Bacillota</taxon>
        <taxon>Bacilli</taxon>
        <taxon>Bacillales</taxon>
        <taxon>Paenibacillaceae</taxon>
        <taxon>Paenibacillus</taxon>
    </lineage>
</organism>
<dbReference type="Proteomes" id="UP000005387">
    <property type="component" value="Unassembled WGS sequence"/>
</dbReference>
<dbReference type="GO" id="GO:0016042">
    <property type="term" value="P:lipid catabolic process"/>
    <property type="evidence" value="ECO:0007669"/>
    <property type="project" value="UniProtKB-UniRule"/>
</dbReference>
<dbReference type="STRING" id="717606.PaecuDRAFT_1635"/>
<dbReference type="PANTHER" id="PTHR46394">
    <property type="entry name" value="ANNEXIN"/>
    <property type="match status" value="1"/>
</dbReference>
<evidence type="ECO:0000256" key="1">
    <source>
        <dbReference type="ARBA" id="ARBA00023098"/>
    </source>
</evidence>
<feature type="active site" description="Proton acceptor" evidence="2">
    <location>
        <position position="185"/>
    </location>
</feature>
<dbReference type="SUPFAM" id="SSF52151">
    <property type="entry name" value="FabD/lysophospholipase-like"/>
    <property type="match status" value="1"/>
</dbReference>
<feature type="short sequence motif" description="DGA/G" evidence="2">
    <location>
        <begin position="185"/>
        <end position="187"/>
    </location>
</feature>
<gene>
    <name evidence="4" type="ORF">PaecuDRAFT_1635</name>
</gene>
<feature type="short sequence motif" description="GXSXG" evidence="2">
    <location>
        <begin position="36"/>
        <end position="40"/>
    </location>
</feature>
<dbReference type="InterPro" id="IPR002641">
    <property type="entry name" value="PNPLA_dom"/>
</dbReference>
<proteinExistence type="predicted"/>
<keyword evidence="2" id="KW-0442">Lipid degradation</keyword>
<protein>
    <submittedName>
        <fullName evidence="4">Patatin</fullName>
    </submittedName>
</protein>
<dbReference type="CDD" id="cd07207">
    <property type="entry name" value="Pat_ExoU_VipD_like"/>
    <property type="match status" value="1"/>
</dbReference>
<keyword evidence="2" id="KW-0378">Hydrolase</keyword>
<dbReference type="GO" id="GO:0016787">
    <property type="term" value="F:hydrolase activity"/>
    <property type="evidence" value="ECO:0007669"/>
    <property type="project" value="UniProtKB-UniRule"/>
</dbReference>
<dbReference type="InterPro" id="IPR016035">
    <property type="entry name" value="Acyl_Trfase/lysoPLipase"/>
</dbReference>
<dbReference type="Gene3D" id="3.40.1090.10">
    <property type="entry name" value="Cytosolic phospholipase A2 catalytic domain"/>
    <property type="match status" value="2"/>
</dbReference>
<dbReference type="InterPro" id="IPR052580">
    <property type="entry name" value="Lipid_Hydrolase"/>
</dbReference>
<keyword evidence="1 2" id="KW-0443">Lipid metabolism</keyword>
<evidence type="ECO:0000313" key="4">
    <source>
        <dbReference type="EMBL" id="EFM11189.1"/>
    </source>
</evidence>
<dbReference type="OrthoDB" id="9770965at2"/>
<sequence>MKADAVFEGGGVRGIALAGAIQVFEDAGYTWERVAGTSAGAIIAALLASGFTAAELKSIIESLQYRELLGRGVLNRIPLFGGGLSLLFKLGLYSNEKLEQWMSGLLLQKNIRTFSDLPPGKLTIIASDISNGKMLVLPDDLHEYGISPEQFPIATAVRMSTSIPFFFQPYRWRSPISVRPTFVVDGGILSNYPIWLFDTAGEPRWPTFGFKLSERHTVTDPVRIKGPLSMSRALFKTMLQAHDQRHVDEHGKSRTIFIPTGEITSTQFSLGPDAVAFLRYSGAMAAESFLSSWDFAVYKSKFRSS</sequence>
<keyword evidence="5" id="KW-1185">Reference proteome</keyword>
<dbReference type="RefSeq" id="WP_006037646.1">
    <property type="nucleotide sequence ID" value="NZ_AEDD01000004.1"/>
</dbReference>
<evidence type="ECO:0000313" key="5">
    <source>
        <dbReference type="Proteomes" id="UP000005387"/>
    </source>
</evidence>
<evidence type="ECO:0000259" key="3">
    <source>
        <dbReference type="PROSITE" id="PS51635"/>
    </source>
</evidence>
<dbReference type="eggNOG" id="COG1752">
    <property type="taxonomic scope" value="Bacteria"/>
</dbReference>
<feature type="active site" description="Nucleophile" evidence="2">
    <location>
        <position position="38"/>
    </location>
</feature>
<dbReference type="PROSITE" id="PS51635">
    <property type="entry name" value="PNPLA"/>
    <property type="match status" value="1"/>
</dbReference>
<dbReference type="EMBL" id="AEDD01000004">
    <property type="protein sequence ID" value="EFM11189.1"/>
    <property type="molecule type" value="Genomic_DNA"/>
</dbReference>
<evidence type="ECO:0000256" key="2">
    <source>
        <dbReference type="PROSITE-ProRule" id="PRU01161"/>
    </source>
</evidence>
<name>E0I7N4_9BACL</name>